<keyword evidence="5 6" id="KW-0456">Lyase</keyword>
<reference evidence="9 10" key="1">
    <citation type="submission" date="2018-11" db="EMBL/GenBank/DDBJ databases">
        <title>Complete genome sequence of Dickeya zeae strain CE1 infecting Canna edulis Ker-Gawl. in China.</title>
        <authorList>
            <person name="Zhang J."/>
            <person name="Lin B."/>
            <person name="Shen H."/>
            <person name="Jiang S."/>
            <person name="Pu X."/>
            <person name="Sun D."/>
        </authorList>
    </citation>
    <scope>NUCLEOTIDE SEQUENCE [LARGE SCALE GENOMIC DNA]</scope>
    <source>
        <strain evidence="9 10">CE1</strain>
    </source>
</reference>
<dbReference type="Pfam" id="PF00544">
    <property type="entry name" value="Pectate_lyase_4"/>
    <property type="match status" value="1"/>
</dbReference>
<evidence type="ECO:0000313" key="10">
    <source>
        <dbReference type="Proteomes" id="UP000500801"/>
    </source>
</evidence>
<dbReference type="GO" id="GO:0005576">
    <property type="term" value="C:extracellular region"/>
    <property type="evidence" value="ECO:0007669"/>
    <property type="project" value="UniProtKB-SubCell"/>
</dbReference>
<sequence>MNNLSMPSVSRQKIAGCSALGTTKNALAAVIATALMVSTASAASLQTTKATEAASTGWATQSGGTTGGAKASSSKIYAVKSISEFKAALNGSDSSPKIIQVTGAIDISGGKAYTSFDDQKARSQISIPSNTTIIGIGSQGKFTNGSLVIKGVSNVILRNLYIETPVDVAPHYETGDGWNAEWDASVIDNSDHVWVDHVTISDGSFTDDKYTTKNGEKYVQHDGALDIKKGSDYVTVSNSRFELHDKTILIGHSDNNGSQDSGKLRVTFHNNVFDRVGERTPRVRFGSVHAYNNVYIGDVNHKAYRYQYSFGIGTSGSLLSESNAFTIDNLKKISGRDKECSVVKAFNGKIFSDKGSIINGASYNLNGCGFGFSAYTAKIPYKYSAQTITTSLANSISSNAGYGKL</sequence>
<feature type="chain" id="PRO_5042145699" evidence="7">
    <location>
        <begin position="43"/>
        <end position="405"/>
    </location>
</feature>
<evidence type="ECO:0000256" key="1">
    <source>
        <dbReference type="ARBA" id="ARBA00004613"/>
    </source>
</evidence>
<dbReference type="Gene3D" id="2.160.20.10">
    <property type="entry name" value="Single-stranded right-handed beta-helix, Pectin lyase-like"/>
    <property type="match status" value="1"/>
</dbReference>
<dbReference type="Proteomes" id="UP000500801">
    <property type="component" value="Chromosome"/>
</dbReference>
<proteinExistence type="inferred from homology"/>
<evidence type="ECO:0000256" key="7">
    <source>
        <dbReference type="SAM" id="SignalP"/>
    </source>
</evidence>
<keyword evidence="4 7" id="KW-0732">Signal</keyword>
<dbReference type="AlphaFoldDB" id="A0AAE6YYU5"/>
<evidence type="ECO:0000256" key="3">
    <source>
        <dbReference type="ARBA" id="ARBA00022525"/>
    </source>
</evidence>
<dbReference type="InterPro" id="IPR002022">
    <property type="entry name" value="Pec_lyase"/>
</dbReference>
<keyword evidence="3 6" id="KW-0964">Secreted</keyword>
<evidence type="ECO:0000259" key="8">
    <source>
        <dbReference type="SMART" id="SM00656"/>
    </source>
</evidence>
<name>A0AAE6YYU5_9GAMM</name>
<comment type="subcellular location">
    <subcellularLocation>
        <location evidence="1 6">Secreted</location>
    </subcellularLocation>
</comment>
<evidence type="ECO:0000313" key="9">
    <source>
        <dbReference type="EMBL" id="QIZ50335.1"/>
    </source>
</evidence>
<protein>
    <submittedName>
        <fullName evidence="9">Pectate lyase</fullName>
    </submittedName>
</protein>
<keyword evidence="6" id="KW-0624">Polysaccharide degradation</keyword>
<comment type="pathway">
    <text evidence="2">Glycan metabolism; pectin degradation; 2-dehydro-3-deoxy-D-gluconate from pectin: step 2/5.</text>
</comment>
<evidence type="ECO:0000256" key="6">
    <source>
        <dbReference type="RuleBase" id="RU361173"/>
    </source>
</evidence>
<comment type="similarity">
    <text evidence="6">Belongs to the polysaccharide lyase 1 family.</text>
</comment>
<dbReference type="SMART" id="SM00656">
    <property type="entry name" value="Amb_all"/>
    <property type="match status" value="1"/>
</dbReference>
<dbReference type="InterPro" id="IPR011050">
    <property type="entry name" value="Pectin_lyase_fold/virulence"/>
</dbReference>
<dbReference type="SUPFAM" id="SSF51126">
    <property type="entry name" value="Pectin lyase-like"/>
    <property type="match status" value="1"/>
</dbReference>
<dbReference type="PANTHER" id="PTHR31683">
    <property type="entry name" value="PECTATE LYASE 18-RELATED"/>
    <property type="match status" value="1"/>
</dbReference>
<gene>
    <name evidence="9" type="ORF">DWG24_05850</name>
</gene>
<dbReference type="InterPro" id="IPR012334">
    <property type="entry name" value="Pectin_lyas_fold"/>
</dbReference>
<dbReference type="PANTHER" id="PTHR31683:SF18">
    <property type="entry name" value="PECTATE LYASE 21-RELATED"/>
    <property type="match status" value="1"/>
</dbReference>
<feature type="signal peptide" evidence="7">
    <location>
        <begin position="1"/>
        <end position="42"/>
    </location>
</feature>
<accession>A0AAE6YYU5</accession>
<dbReference type="GO" id="GO:0030570">
    <property type="term" value="F:pectate lyase activity"/>
    <property type="evidence" value="ECO:0007669"/>
    <property type="project" value="InterPro"/>
</dbReference>
<keyword evidence="6" id="KW-0119">Carbohydrate metabolism</keyword>
<organism evidence="9 10">
    <name type="scientific">Dickeya zeae</name>
    <dbReference type="NCBI Taxonomy" id="204042"/>
    <lineage>
        <taxon>Bacteria</taxon>
        <taxon>Pseudomonadati</taxon>
        <taxon>Pseudomonadota</taxon>
        <taxon>Gammaproteobacteria</taxon>
        <taxon>Enterobacterales</taxon>
        <taxon>Pectobacteriaceae</taxon>
        <taxon>Dickeya</taxon>
    </lineage>
</organism>
<dbReference type="EMBL" id="CP033622">
    <property type="protein sequence ID" value="QIZ50335.1"/>
    <property type="molecule type" value="Genomic_DNA"/>
</dbReference>
<dbReference type="GO" id="GO:0000272">
    <property type="term" value="P:polysaccharide catabolic process"/>
    <property type="evidence" value="ECO:0007669"/>
    <property type="project" value="UniProtKB-KW"/>
</dbReference>
<dbReference type="InterPro" id="IPR045032">
    <property type="entry name" value="PEL"/>
</dbReference>
<dbReference type="RefSeq" id="WP_168361824.1">
    <property type="nucleotide sequence ID" value="NZ_CP033622.1"/>
</dbReference>
<evidence type="ECO:0000256" key="2">
    <source>
        <dbReference type="ARBA" id="ARBA00005220"/>
    </source>
</evidence>
<evidence type="ECO:0000256" key="4">
    <source>
        <dbReference type="ARBA" id="ARBA00022729"/>
    </source>
</evidence>
<feature type="domain" description="Pectate lyase" evidence="8">
    <location>
        <begin position="72"/>
        <end position="331"/>
    </location>
</feature>
<evidence type="ECO:0000256" key="5">
    <source>
        <dbReference type="ARBA" id="ARBA00023239"/>
    </source>
</evidence>